<protein>
    <submittedName>
        <fullName evidence="3">Uncharacterized protein</fullName>
    </submittedName>
</protein>
<dbReference type="EMBL" id="JADGJQ010000046">
    <property type="protein sequence ID" value="KAJ3175965.1"/>
    <property type="molecule type" value="Genomic_DNA"/>
</dbReference>
<gene>
    <name evidence="3" type="ORF">HDU87_005629</name>
</gene>
<feature type="transmembrane region" description="Helical" evidence="2">
    <location>
        <begin position="147"/>
        <end position="171"/>
    </location>
</feature>
<evidence type="ECO:0000313" key="3">
    <source>
        <dbReference type="EMBL" id="KAJ3175965.1"/>
    </source>
</evidence>
<organism evidence="3 4">
    <name type="scientific">Geranomyces variabilis</name>
    <dbReference type="NCBI Taxonomy" id="109894"/>
    <lineage>
        <taxon>Eukaryota</taxon>
        <taxon>Fungi</taxon>
        <taxon>Fungi incertae sedis</taxon>
        <taxon>Chytridiomycota</taxon>
        <taxon>Chytridiomycota incertae sedis</taxon>
        <taxon>Chytridiomycetes</taxon>
        <taxon>Spizellomycetales</taxon>
        <taxon>Powellomycetaceae</taxon>
        <taxon>Geranomyces</taxon>
    </lineage>
</organism>
<feature type="region of interest" description="Disordered" evidence="1">
    <location>
        <begin position="1"/>
        <end position="37"/>
    </location>
</feature>
<feature type="compositionally biased region" description="Low complexity" evidence="1">
    <location>
        <begin position="28"/>
        <end position="37"/>
    </location>
</feature>
<keyword evidence="2" id="KW-1133">Transmembrane helix</keyword>
<keyword evidence="2" id="KW-0472">Membrane</keyword>
<evidence type="ECO:0000256" key="1">
    <source>
        <dbReference type="SAM" id="MobiDB-lite"/>
    </source>
</evidence>
<comment type="caution">
    <text evidence="3">The sequence shown here is derived from an EMBL/GenBank/DDBJ whole genome shotgun (WGS) entry which is preliminary data.</text>
</comment>
<dbReference type="Proteomes" id="UP001212152">
    <property type="component" value="Unassembled WGS sequence"/>
</dbReference>
<keyword evidence="2" id="KW-0812">Transmembrane</keyword>
<proteinExistence type="predicted"/>
<dbReference type="Pfam" id="PF16015">
    <property type="entry name" value="Promethin"/>
    <property type="match status" value="1"/>
</dbReference>
<evidence type="ECO:0000313" key="4">
    <source>
        <dbReference type="Proteomes" id="UP001212152"/>
    </source>
</evidence>
<dbReference type="AlphaFoldDB" id="A0AAD5TH94"/>
<keyword evidence="4" id="KW-1185">Reference proteome</keyword>
<name>A0AAD5TH94_9FUNG</name>
<reference evidence="3" key="1">
    <citation type="submission" date="2020-05" db="EMBL/GenBank/DDBJ databases">
        <title>Phylogenomic resolution of chytrid fungi.</title>
        <authorList>
            <person name="Stajich J.E."/>
            <person name="Amses K."/>
            <person name="Simmons R."/>
            <person name="Seto K."/>
            <person name="Myers J."/>
            <person name="Bonds A."/>
            <person name="Quandt C.A."/>
            <person name="Barry K."/>
            <person name="Liu P."/>
            <person name="Grigoriev I."/>
            <person name="Longcore J.E."/>
            <person name="James T.Y."/>
        </authorList>
    </citation>
    <scope>NUCLEOTIDE SEQUENCE</scope>
    <source>
        <strain evidence="3">JEL0379</strain>
    </source>
</reference>
<accession>A0AAD5TH94</accession>
<evidence type="ECO:0000256" key="2">
    <source>
        <dbReference type="SAM" id="Phobius"/>
    </source>
</evidence>
<sequence length="238" mass="24656">MNDVKPHLSALNRGPLDYQRPPTPPHSQPQSPHATATTTTAIPSVLNSQLTASLATSELAASLSRTVSSLRTTAQTVAHNASDIGRGAMTVLQLYMEQYPSLQTFVLTGTLLSAVPVSMFAIWVALTTLGSVFTAVIGVFVVEGGLIALGLTVLLPVECCIIGIAVAAAVARYTGVLGMGAVKQVASKTTHLINEANRQATIAHHRLGTELMNAAVKRKAAAAAGTATPPVTGDDPEE</sequence>